<proteinExistence type="predicted"/>
<evidence type="ECO:0000313" key="2">
    <source>
        <dbReference type="EMBL" id="REK75620.1"/>
    </source>
</evidence>
<feature type="coiled-coil region" evidence="1">
    <location>
        <begin position="56"/>
        <end position="113"/>
    </location>
</feature>
<dbReference type="EMBL" id="QUBQ01000001">
    <property type="protein sequence ID" value="REK75620.1"/>
    <property type="molecule type" value="Genomic_DNA"/>
</dbReference>
<dbReference type="Proteomes" id="UP000261905">
    <property type="component" value="Unassembled WGS sequence"/>
</dbReference>
<dbReference type="RefSeq" id="WP_116042012.1">
    <property type="nucleotide sequence ID" value="NZ_QUBQ01000001.1"/>
</dbReference>
<comment type="caution">
    <text evidence="2">The sequence shown here is derived from an EMBL/GenBank/DDBJ whole genome shotgun (WGS) entry which is preliminary data.</text>
</comment>
<evidence type="ECO:0000313" key="3">
    <source>
        <dbReference type="Proteomes" id="UP000261905"/>
    </source>
</evidence>
<organism evidence="2 3">
    <name type="scientific">Paenibacillus paeoniae</name>
    <dbReference type="NCBI Taxonomy" id="2292705"/>
    <lineage>
        <taxon>Bacteria</taxon>
        <taxon>Bacillati</taxon>
        <taxon>Bacillota</taxon>
        <taxon>Bacilli</taxon>
        <taxon>Bacillales</taxon>
        <taxon>Paenibacillaceae</taxon>
        <taxon>Paenibacillus</taxon>
    </lineage>
</organism>
<protein>
    <submittedName>
        <fullName evidence="2">Uncharacterized protein</fullName>
    </submittedName>
</protein>
<gene>
    <name evidence="2" type="ORF">DX130_00570</name>
</gene>
<dbReference type="OrthoDB" id="2581291at2"/>
<dbReference type="AlphaFoldDB" id="A0A371PHB6"/>
<name>A0A371PHB6_9BACL</name>
<keyword evidence="1" id="KW-0175">Coiled coil</keyword>
<reference evidence="2 3" key="1">
    <citation type="submission" date="2018-08" db="EMBL/GenBank/DDBJ databases">
        <title>Paenibacillus sp. M4BSY-1, whole genome shotgun sequence.</title>
        <authorList>
            <person name="Tuo L."/>
        </authorList>
    </citation>
    <scope>NUCLEOTIDE SEQUENCE [LARGE SCALE GENOMIC DNA]</scope>
    <source>
        <strain evidence="2 3">M4BSY-1</strain>
    </source>
</reference>
<evidence type="ECO:0000256" key="1">
    <source>
        <dbReference type="SAM" id="Coils"/>
    </source>
</evidence>
<keyword evidence="3" id="KW-1185">Reference proteome</keyword>
<accession>A0A371PHB6</accession>
<sequence>MTVYSRSIHGIERTNHYTKLQPVNRYAAYRLTAFERAPVVHRENWSRLYSDAAGSAAEWLKKSQDAQRRLDLMLEELGRDAGIRNGSFVRLQIQELTKLLNELEGSYRSHKNQLKPEVWEAVELALRHPAMAALGIERGPDDAFRWRGTGVDSAMTEVGRGQESRMAATRRYSKDAALITPPEKIASMEDSDKLRRLLLGADGLIQDIKKSLSFAEQGNAIDLLRLPFTAAYPYALYYGAMQTYWPLPLRGVILNKYY</sequence>